<protein>
    <submittedName>
        <fullName evidence="1">Uncharacterized protein</fullName>
    </submittedName>
</protein>
<accession>A0ABW6VHM1</accession>
<dbReference type="Proteomes" id="UP001602119">
    <property type="component" value="Unassembled WGS sequence"/>
</dbReference>
<reference evidence="1 2" key="1">
    <citation type="submission" date="2024-10" db="EMBL/GenBank/DDBJ databases">
        <title>The Natural Products Discovery Center: Release of the First 8490 Sequenced Strains for Exploring Actinobacteria Biosynthetic Diversity.</title>
        <authorList>
            <person name="Kalkreuter E."/>
            <person name="Kautsar S.A."/>
            <person name="Yang D."/>
            <person name="Bader C.D."/>
            <person name="Teijaro C.N."/>
            <person name="Fluegel L."/>
            <person name="Davis C.M."/>
            <person name="Simpson J.R."/>
            <person name="Lauterbach L."/>
            <person name="Steele A.D."/>
            <person name="Gui C."/>
            <person name="Meng S."/>
            <person name="Li G."/>
            <person name="Viehrig K."/>
            <person name="Ye F."/>
            <person name="Su P."/>
            <person name="Kiefer A.F."/>
            <person name="Nichols A."/>
            <person name="Cepeda A.J."/>
            <person name="Yan W."/>
            <person name="Fan B."/>
            <person name="Jiang Y."/>
            <person name="Adhikari A."/>
            <person name="Zheng C.-J."/>
            <person name="Schuster L."/>
            <person name="Cowan T.M."/>
            <person name="Smanski M.J."/>
            <person name="Chevrette M.G."/>
            <person name="De Carvalho L.P.S."/>
            <person name="Shen B."/>
        </authorList>
    </citation>
    <scope>NUCLEOTIDE SEQUENCE [LARGE SCALE GENOMIC DNA]</scope>
    <source>
        <strain evidence="1 2">NPDC001281</strain>
    </source>
</reference>
<keyword evidence="2" id="KW-1185">Reference proteome</keyword>
<evidence type="ECO:0000313" key="1">
    <source>
        <dbReference type="EMBL" id="MFF4777622.1"/>
    </source>
</evidence>
<comment type="caution">
    <text evidence="1">The sequence shown here is derived from an EMBL/GenBank/DDBJ whole genome shotgun (WGS) entry which is preliminary data.</text>
</comment>
<name>A0ABW6VHM1_MICFU</name>
<evidence type="ECO:0000313" key="2">
    <source>
        <dbReference type="Proteomes" id="UP001602119"/>
    </source>
</evidence>
<sequence length="162" mass="16463">MPRFASALALPEQGSPGNPPSGFVALFAKVGGALWVRTAAGVERLVEPGILFPFSRAGNLAVLTGTHRLYNDTGIALTIKAVRASVGTAPTGAAIVVDVRVSGTTIYSVPGNRPTIPAAGNTSGKNTAFTTTTIPDGGWFTIDIVQVGSTVAGADLTVQILC</sequence>
<dbReference type="EMBL" id="JBIAXI010000024">
    <property type="protein sequence ID" value="MFF4777622.1"/>
    <property type="molecule type" value="Genomic_DNA"/>
</dbReference>
<organism evidence="1 2">
    <name type="scientific">Microtetraspora fusca</name>
    <dbReference type="NCBI Taxonomy" id="1997"/>
    <lineage>
        <taxon>Bacteria</taxon>
        <taxon>Bacillati</taxon>
        <taxon>Actinomycetota</taxon>
        <taxon>Actinomycetes</taxon>
        <taxon>Streptosporangiales</taxon>
        <taxon>Streptosporangiaceae</taxon>
        <taxon>Microtetraspora</taxon>
    </lineage>
</organism>
<dbReference type="RefSeq" id="WP_387346126.1">
    <property type="nucleotide sequence ID" value="NZ_JBIAXI010000024.1"/>
</dbReference>
<proteinExistence type="predicted"/>
<gene>
    <name evidence="1" type="ORF">ACFY05_32825</name>
</gene>